<dbReference type="SUPFAM" id="SSF161219">
    <property type="entry name" value="CHY zinc finger-like"/>
    <property type="match status" value="1"/>
</dbReference>
<keyword evidence="8" id="KW-1185">Reference proteome</keyword>
<evidence type="ECO:0000256" key="5">
    <source>
        <dbReference type="SAM" id="MobiDB-lite"/>
    </source>
</evidence>
<organism evidence="7 8">
    <name type="scientific">Rehmannia glutinosa</name>
    <name type="common">Chinese foxglove</name>
    <dbReference type="NCBI Taxonomy" id="99300"/>
    <lineage>
        <taxon>Eukaryota</taxon>
        <taxon>Viridiplantae</taxon>
        <taxon>Streptophyta</taxon>
        <taxon>Embryophyta</taxon>
        <taxon>Tracheophyta</taxon>
        <taxon>Spermatophyta</taxon>
        <taxon>Magnoliopsida</taxon>
        <taxon>eudicotyledons</taxon>
        <taxon>Gunneridae</taxon>
        <taxon>Pentapetalae</taxon>
        <taxon>asterids</taxon>
        <taxon>lamiids</taxon>
        <taxon>Lamiales</taxon>
        <taxon>Orobanchaceae</taxon>
        <taxon>Rehmannieae</taxon>
        <taxon>Rehmannia</taxon>
    </lineage>
</organism>
<dbReference type="EMBL" id="JABTTQ020002584">
    <property type="protein sequence ID" value="KAK6123259.1"/>
    <property type="molecule type" value="Genomic_DNA"/>
</dbReference>
<evidence type="ECO:0000256" key="4">
    <source>
        <dbReference type="PROSITE-ProRule" id="PRU00601"/>
    </source>
</evidence>
<dbReference type="Proteomes" id="UP001318860">
    <property type="component" value="Unassembled WGS sequence"/>
</dbReference>
<dbReference type="InterPro" id="IPR037274">
    <property type="entry name" value="Znf_CHY_sf"/>
</dbReference>
<evidence type="ECO:0000313" key="7">
    <source>
        <dbReference type="EMBL" id="KAK6123259.1"/>
    </source>
</evidence>
<sequence length="219" mass="24642">MSQEEASVANHKGEIPGQTPSYRDPLKLTFGCEHYKRNCKLLAPCCNKLYTCIRCHDDLTDHTVDRTTLFLTTFAQSVASHWVTCSNSGMNSVFGEQCNCVNSVSVYFGMLDALLAEEKIPEEYAGQTQKVFIQLFLYIKTQLTPIIPPAQAEKPEKFMGYGIPESPWDDAVLQLSTVSNGSQYDCITDAWLAGRDLHTKDTPSIFYYLSFLPIESQRN</sequence>
<accession>A0ABR0UKY4</accession>
<evidence type="ECO:0000256" key="2">
    <source>
        <dbReference type="ARBA" id="ARBA00022771"/>
    </source>
</evidence>
<dbReference type="PANTHER" id="PTHR21319:SF39">
    <property type="entry name" value="ZINC FINGER PROTEIN"/>
    <property type="match status" value="1"/>
</dbReference>
<evidence type="ECO:0000259" key="6">
    <source>
        <dbReference type="PROSITE" id="PS51266"/>
    </source>
</evidence>
<keyword evidence="1" id="KW-0479">Metal-binding</keyword>
<gene>
    <name evidence="7" type="ORF">DH2020_042987</name>
</gene>
<keyword evidence="2 4" id="KW-0863">Zinc-finger</keyword>
<dbReference type="PROSITE" id="PS51266">
    <property type="entry name" value="ZF_CHY"/>
    <property type="match status" value="1"/>
</dbReference>
<feature type="domain" description="CHY-type" evidence="6">
    <location>
        <begin position="25"/>
        <end position="90"/>
    </location>
</feature>
<keyword evidence="3" id="KW-0862">Zinc</keyword>
<name>A0ABR0UKY4_REHGL</name>
<feature type="region of interest" description="Disordered" evidence="5">
    <location>
        <begin position="1"/>
        <end position="20"/>
    </location>
</feature>
<comment type="caution">
    <text evidence="7">The sequence shown here is derived from an EMBL/GenBank/DDBJ whole genome shotgun (WGS) entry which is preliminary data.</text>
</comment>
<dbReference type="InterPro" id="IPR008913">
    <property type="entry name" value="Znf_CHY"/>
</dbReference>
<protein>
    <recommendedName>
        <fullName evidence="6">CHY-type domain-containing protein</fullName>
    </recommendedName>
</protein>
<dbReference type="PANTHER" id="PTHR21319">
    <property type="entry name" value="RING FINGER AND CHY ZINC FINGER DOMAIN-CONTAINING PROTEIN 1"/>
    <property type="match status" value="1"/>
</dbReference>
<evidence type="ECO:0000256" key="3">
    <source>
        <dbReference type="ARBA" id="ARBA00022833"/>
    </source>
</evidence>
<evidence type="ECO:0000256" key="1">
    <source>
        <dbReference type="ARBA" id="ARBA00022723"/>
    </source>
</evidence>
<proteinExistence type="predicted"/>
<reference evidence="7 8" key="1">
    <citation type="journal article" date="2021" name="Comput. Struct. Biotechnol. J.">
        <title>De novo genome assembly of the potent medicinal plant Rehmannia glutinosa using nanopore technology.</title>
        <authorList>
            <person name="Ma L."/>
            <person name="Dong C."/>
            <person name="Song C."/>
            <person name="Wang X."/>
            <person name="Zheng X."/>
            <person name="Niu Y."/>
            <person name="Chen S."/>
            <person name="Feng W."/>
        </authorList>
    </citation>
    <scope>NUCLEOTIDE SEQUENCE [LARGE SCALE GENOMIC DNA]</scope>
    <source>
        <strain evidence="7">DH-2019</strain>
    </source>
</reference>
<evidence type="ECO:0000313" key="8">
    <source>
        <dbReference type="Proteomes" id="UP001318860"/>
    </source>
</evidence>
<dbReference type="Pfam" id="PF05495">
    <property type="entry name" value="zf-CHY"/>
    <property type="match status" value="1"/>
</dbReference>